<dbReference type="FunFam" id="3.90.550.10:FF:000003">
    <property type="entry name" value="2-C-methyl-D-erythritol 4-phosphate cytidylyltransferase"/>
    <property type="match status" value="1"/>
</dbReference>
<feature type="site" description="Positions MEP for the nucleophilic attack" evidence="3">
    <location>
        <position position="149"/>
    </location>
</feature>
<proteinExistence type="inferred from homology"/>
<dbReference type="OrthoDB" id="9806837at2"/>
<keyword evidence="2 3" id="KW-0548">Nucleotidyltransferase</keyword>
<comment type="pathway">
    <text evidence="3">Isoprenoid biosynthesis; isopentenyl diphosphate biosynthesis via DXP pathway; isopentenyl diphosphate from 1-deoxy-D-xylulose 5-phosphate: step 2/6.</text>
</comment>
<dbReference type="PANTHER" id="PTHR32125:SF4">
    <property type="entry name" value="2-C-METHYL-D-ERYTHRITOL 4-PHOSPHATE CYTIDYLYLTRANSFERASE, CHLOROPLASTIC"/>
    <property type="match status" value="1"/>
</dbReference>
<dbReference type="STRING" id="477690.SAMN05216474_2788"/>
<evidence type="ECO:0000256" key="1">
    <source>
        <dbReference type="ARBA" id="ARBA00022679"/>
    </source>
</evidence>
<dbReference type="SUPFAM" id="SSF53448">
    <property type="entry name" value="Nucleotide-diphospho-sugar transferases"/>
    <property type="match status" value="1"/>
</dbReference>
<dbReference type="GO" id="GO:0050518">
    <property type="term" value="F:2-C-methyl-D-erythritol 4-phosphate cytidylyltransferase activity"/>
    <property type="evidence" value="ECO:0007669"/>
    <property type="project" value="UniProtKB-UniRule"/>
</dbReference>
<evidence type="ECO:0000256" key="2">
    <source>
        <dbReference type="ARBA" id="ARBA00022695"/>
    </source>
</evidence>
<dbReference type="PANTHER" id="PTHR32125">
    <property type="entry name" value="2-C-METHYL-D-ERYTHRITOL 4-PHOSPHATE CYTIDYLYLTRANSFERASE, CHLOROPLASTIC"/>
    <property type="match status" value="1"/>
</dbReference>
<gene>
    <name evidence="3" type="primary">ispD</name>
    <name evidence="4" type="ORF">SAMN05216474_2788</name>
</gene>
<dbReference type="InterPro" id="IPR050088">
    <property type="entry name" value="IspD/TarI_cytidylyltransf_bact"/>
</dbReference>
<evidence type="ECO:0000256" key="3">
    <source>
        <dbReference type="HAMAP-Rule" id="MF_00108"/>
    </source>
</evidence>
<dbReference type="HAMAP" id="MF_00108">
    <property type="entry name" value="IspD"/>
    <property type="match status" value="1"/>
</dbReference>
<dbReference type="NCBIfam" id="NF001186">
    <property type="entry name" value="PRK00155.2-3"/>
    <property type="match status" value="1"/>
</dbReference>
<keyword evidence="1 3" id="KW-0808">Transferase</keyword>
<protein>
    <recommendedName>
        <fullName evidence="3">2-C-methyl-D-erythritol 4-phosphate cytidylyltransferase</fullName>
        <ecNumber evidence="3">2.7.7.60</ecNumber>
    </recommendedName>
    <alternativeName>
        <fullName evidence="3">4-diphosphocytidyl-2C-methyl-D-erythritol synthase</fullName>
    </alternativeName>
    <alternativeName>
        <fullName evidence="3">MEP cytidylyltransferase</fullName>
        <shortName evidence="3">MCT</shortName>
    </alternativeName>
</protein>
<keyword evidence="3" id="KW-0414">Isoprene biosynthesis</keyword>
<organism evidence="4 5">
    <name type="scientific">Lishizhenia tianjinensis</name>
    <dbReference type="NCBI Taxonomy" id="477690"/>
    <lineage>
        <taxon>Bacteria</taxon>
        <taxon>Pseudomonadati</taxon>
        <taxon>Bacteroidota</taxon>
        <taxon>Flavobacteriia</taxon>
        <taxon>Flavobacteriales</taxon>
        <taxon>Crocinitomicaceae</taxon>
        <taxon>Lishizhenia</taxon>
    </lineage>
</organism>
<dbReference type="EC" id="2.7.7.60" evidence="3"/>
<accession>A0A1I7BFK3</accession>
<dbReference type="InterPro" id="IPR034683">
    <property type="entry name" value="IspD/TarI"/>
</dbReference>
<dbReference type="InterPro" id="IPR029044">
    <property type="entry name" value="Nucleotide-diphossugar_trans"/>
</dbReference>
<dbReference type="Proteomes" id="UP000236454">
    <property type="component" value="Unassembled WGS sequence"/>
</dbReference>
<dbReference type="GO" id="GO:0019288">
    <property type="term" value="P:isopentenyl diphosphate biosynthetic process, methylerythritol 4-phosphate pathway"/>
    <property type="evidence" value="ECO:0007669"/>
    <property type="project" value="UniProtKB-UniRule"/>
</dbReference>
<feature type="site" description="Positions MEP for the nucleophilic attack" evidence="3">
    <location>
        <position position="203"/>
    </location>
</feature>
<keyword evidence="5" id="KW-1185">Reference proteome</keyword>
<dbReference type="UniPathway" id="UPA00056">
    <property type="reaction ID" value="UER00093"/>
</dbReference>
<comment type="catalytic activity">
    <reaction evidence="3">
        <text>2-C-methyl-D-erythritol 4-phosphate + CTP + H(+) = 4-CDP-2-C-methyl-D-erythritol + diphosphate</text>
        <dbReference type="Rhea" id="RHEA:13429"/>
        <dbReference type="ChEBI" id="CHEBI:15378"/>
        <dbReference type="ChEBI" id="CHEBI:33019"/>
        <dbReference type="ChEBI" id="CHEBI:37563"/>
        <dbReference type="ChEBI" id="CHEBI:57823"/>
        <dbReference type="ChEBI" id="CHEBI:58262"/>
        <dbReference type="EC" id="2.7.7.60"/>
    </reaction>
</comment>
<dbReference type="InterPro" id="IPR001228">
    <property type="entry name" value="IspD"/>
</dbReference>
<dbReference type="EMBL" id="FPAS01000005">
    <property type="protein sequence ID" value="SFT85973.1"/>
    <property type="molecule type" value="Genomic_DNA"/>
</dbReference>
<dbReference type="AlphaFoldDB" id="A0A1I7BFK3"/>
<comment type="similarity">
    <text evidence="3">Belongs to the IspD/TarI cytidylyltransferase family. IspD subfamily.</text>
</comment>
<feature type="site" description="Transition state stabilizer" evidence="3">
    <location>
        <position position="22"/>
    </location>
</feature>
<sequence>MKKTVIITAGGIGKRMGTKLPKQFLLINGKPILWLTLKRFYDYNPELEIILTLPEEWVEYWENVCVNYDPIPHRIVSGGKERYHSIKNALEVASGELIAIHDGVRPFVNDYTLNNCFKMAAEKGSAIPCLPLKESLRQKIELQSKAVDRSNFLSVQTPQVFQRELIQEAYTIEFSKDITDDASLIEKLGKKVHTCMGNEENIKITSKSDLLWAEVFNKVYED</sequence>
<dbReference type="Pfam" id="PF01128">
    <property type="entry name" value="IspD"/>
    <property type="match status" value="1"/>
</dbReference>
<comment type="function">
    <text evidence="3">Catalyzes the formation of 4-diphosphocytidyl-2-C-methyl-D-erythritol from CTP and 2-C-methyl-D-erythritol 4-phosphate (MEP).</text>
</comment>
<reference evidence="4 5" key="1">
    <citation type="submission" date="2016-10" db="EMBL/GenBank/DDBJ databases">
        <authorList>
            <person name="de Groot N.N."/>
        </authorList>
    </citation>
    <scope>NUCLEOTIDE SEQUENCE [LARGE SCALE GENOMIC DNA]</scope>
    <source>
        <strain evidence="4 5">CGMCC 1.7005</strain>
    </source>
</reference>
<dbReference type="Gene3D" id="3.90.550.10">
    <property type="entry name" value="Spore Coat Polysaccharide Biosynthesis Protein SpsA, Chain A"/>
    <property type="match status" value="1"/>
</dbReference>
<feature type="site" description="Transition state stabilizer" evidence="3">
    <location>
        <position position="15"/>
    </location>
</feature>
<dbReference type="CDD" id="cd02516">
    <property type="entry name" value="CDP-ME_synthetase"/>
    <property type="match status" value="1"/>
</dbReference>
<name>A0A1I7BFK3_9FLAO</name>
<evidence type="ECO:0000313" key="5">
    <source>
        <dbReference type="Proteomes" id="UP000236454"/>
    </source>
</evidence>
<dbReference type="RefSeq" id="WP_139230395.1">
    <property type="nucleotide sequence ID" value="NZ_FPAS01000005.1"/>
</dbReference>
<evidence type="ECO:0000313" key="4">
    <source>
        <dbReference type="EMBL" id="SFT85973.1"/>
    </source>
</evidence>